<evidence type="ECO:0000259" key="5">
    <source>
        <dbReference type="Pfam" id="PF11502"/>
    </source>
</evidence>
<evidence type="ECO:0000313" key="6">
    <source>
        <dbReference type="EMBL" id="KAF6215754.1"/>
    </source>
</evidence>
<feature type="domain" description="B-cell lymphoma 9 beta-catenin binding" evidence="5">
    <location>
        <begin position="374"/>
        <end position="401"/>
    </location>
</feature>
<feature type="compositionally biased region" description="Polar residues" evidence="4">
    <location>
        <begin position="1060"/>
        <end position="1069"/>
    </location>
</feature>
<proteinExistence type="inferred from homology"/>
<feature type="compositionally biased region" description="Low complexity" evidence="4">
    <location>
        <begin position="471"/>
        <end position="489"/>
    </location>
</feature>
<accession>A0A8S9Y4K4</accession>
<comment type="subcellular location">
    <subcellularLocation>
        <location evidence="1">Nucleus</location>
    </subcellularLocation>
</comment>
<name>A0A8S9Y4K4_APOLU</name>
<dbReference type="Proteomes" id="UP000466442">
    <property type="component" value="Linkage Group LG1"/>
</dbReference>
<feature type="compositionally biased region" description="Basic and acidic residues" evidence="4">
    <location>
        <begin position="407"/>
        <end position="421"/>
    </location>
</feature>
<reference evidence="6" key="1">
    <citation type="journal article" date="2021" name="Mol. Ecol. Resour.">
        <title>Apolygus lucorum genome provides insights into omnivorousness and mesophyll feeding.</title>
        <authorList>
            <person name="Liu Y."/>
            <person name="Liu H."/>
            <person name="Wang H."/>
            <person name="Huang T."/>
            <person name="Liu B."/>
            <person name="Yang B."/>
            <person name="Yin L."/>
            <person name="Li B."/>
            <person name="Zhang Y."/>
            <person name="Zhang S."/>
            <person name="Jiang F."/>
            <person name="Zhang X."/>
            <person name="Ren Y."/>
            <person name="Wang B."/>
            <person name="Wang S."/>
            <person name="Lu Y."/>
            <person name="Wu K."/>
            <person name="Fan W."/>
            <person name="Wang G."/>
        </authorList>
    </citation>
    <scope>NUCLEOTIDE SEQUENCE</scope>
    <source>
        <strain evidence="6">12Hb</strain>
    </source>
</reference>
<feature type="region of interest" description="Disordered" evidence="4">
    <location>
        <begin position="615"/>
        <end position="710"/>
    </location>
</feature>
<evidence type="ECO:0000256" key="1">
    <source>
        <dbReference type="ARBA" id="ARBA00004123"/>
    </source>
</evidence>
<feature type="compositionally biased region" description="Polar residues" evidence="4">
    <location>
        <begin position="659"/>
        <end position="691"/>
    </location>
</feature>
<feature type="compositionally biased region" description="Polar residues" evidence="4">
    <location>
        <begin position="182"/>
        <end position="191"/>
    </location>
</feature>
<evidence type="ECO:0000313" key="7">
    <source>
        <dbReference type="Proteomes" id="UP000466442"/>
    </source>
</evidence>
<feature type="compositionally biased region" description="Basic and acidic residues" evidence="4">
    <location>
        <begin position="125"/>
        <end position="141"/>
    </location>
</feature>
<dbReference type="GO" id="GO:0005634">
    <property type="term" value="C:nucleus"/>
    <property type="evidence" value="ECO:0007669"/>
    <property type="project" value="UniProtKB-SubCell"/>
</dbReference>
<dbReference type="InterPro" id="IPR024670">
    <property type="entry name" value="BCL9_beta-catenin-bd_dom"/>
</dbReference>
<dbReference type="InterPro" id="IPR013083">
    <property type="entry name" value="Znf_RING/FYVE/PHD"/>
</dbReference>
<gene>
    <name evidence="6" type="ORF">GE061_000087</name>
</gene>
<feature type="compositionally biased region" description="Polar residues" evidence="4">
    <location>
        <begin position="104"/>
        <end position="120"/>
    </location>
</feature>
<feature type="region of interest" description="Disordered" evidence="4">
    <location>
        <begin position="100"/>
        <end position="209"/>
    </location>
</feature>
<protein>
    <recommendedName>
        <fullName evidence="5">B-cell lymphoma 9 beta-catenin binding domain-containing protein</fullName>
    </recommendedName>
</protein>
<evidence type="ECO:0000256" key="3">
    <source>
        <dbReference type="ARBA" id="ARBA00023242"/>
    </source>
</evidence>
<dbReference type="Pfam" id="PF11502">
    <property type="entry name" value="BCL9"/>
    <property type="match status" value="1"/>
</dbReference>
<evidence type="ECO:0000256" key="4">
    <source>
        <dbReference type="SAM" id="MobiDB-lite"/>
    </source>
</evidence>
<dbReference type="Gene3D" id="3.30.40.10">
    <property type="entry name" value="Zinc/RING finger domain, C3HC4 (zinc finger)"/>
    <property type="match status" value="1"/>
</dbReference>
<keyword evidence="3" id="KW-0539">Nucleus</keyword>
<feature type="compositionally biased region" description="Polar residues" evidence="4">
    <location>
        <begin position="641"/>
        <end position="651"/>
    </location>
</feature>
<feature type="compositionally biased region" description="Polar residues" evidence="4">
    <location>
        <begin position="543"/>
        <end position="563"/>
    </location>
</feature>
<organism evidence="6 7">
    <name type="scientific">Apolygus lucorum</name>
    <name type="common">Small green plant bug</name>
    <name type="synonym">Lygocoris lucorum</name>
    <dbReference type="NCBI Taxonomy" id="248454"/>
    <lineage>
        <taxon>Eukaryota</taxon>
        <taxon>Metazoa</taxon>
        <taxon>Ecdysozoa</taxon>
        <taxon>Arthropoda</taxon>
        <taxon>Hexapoda</taxon>
        <taxon>Insecta</taxon>
        <taxon>Pterygota</taxon>
        <taxon>Neoptera</taxon>
        <taxon>Paraneoptera</taxon>
        <taxon>Hemiptera</taxon>
        <taxon>Heteroptera</taxon>
        <taxon>Panheteroptera</taxon>
        <taxon>Cimicomorpha</taxon>
        <taxon>Miridae</taxon>
        <taxon>Mirini</taxon>
        <taxon>Apolygus</taxon>
    </lineage>
</organism>
<feature type="region of interest" description="Disordered" evidence="4">
    <location>
        <begin position="405"/>
        <end position="593"/>
    </location>
</feature>
<comment type="similarity">
    <text evidence="2">Belongs to the BCL9 family.</text>
</comment>
<dbReference type="EMBL" id="WIXP02000001">
    <property type="protein sequence ID" value="KAF6215754.1"/>
    <property type="molecule type" value="Genomic_DNA"/>
</dbReference>
<evidence type="ECO:0000256" key="2">
    <source>
        <dbReference type="ARBA" id="ARBA00009200"/>
    </source>
</evidence>
<sequence length="1116" mass="120878">MLHVSGMGGRGPRRRLAKKFCVFKFDGERHRKPRGRNSEDVVGNNVPSLSHWIESWSKIPLLVRTRSPEEAGAHPSNTGIHFNMFRANEEQAPQEMIKEKQPNKGKNGTNNSFENIGTPGSSNSESREESKKESEKGPEVKEEIDDVEVPENPPVAHSSPLDEVKSSPVSAAAVGSIKDEGNTSTQSNPCQVSVKGSKADTTESSTDASSFCNVSDPCENVLHLGMPSENIHEGVQPLPSNVVSKQPVTMEAQYMQQQSQIFVFSTALANKAAEAVYNGQYNSIIAYHCAQPRTKKYLEGTNQSNTGMTNQCNSNLTVDQNNAKNSLNSQCGIMPPHTNNLMSEGMMPSLGDLNQDIGLTPPQPLAGVKVPDENLTPQQRQHREEQLATLRKMQQILFPEALQGSEEGSHIETPIPEHVDLNKTGNNQNDWHKLQMPFYDDPKTRKTRNNGPPPSYQQATRSASVPIALQSPNPSSPNNATSNLSLPSPRTCSGINSPADKVTSRIPGPSPTLESPNPARNTSSNPPTPVSSHLSPKHKEKMNATNEFSPSSTVSAQNSQHSPAESMYCRSVPSMGQKQSSAGGKEPNLMPVPSPQQIQYLNAFEGQELTIQKQPNTSLKETGGRKSPSTLPANAIDGVIPTSSASNNTNELPPKRSESPSSTTPDVVNRNFSNESSVSDTPVTTAANPSQRKMDPTFCNSPQGGNTNNDRCHMPPMSNNFMQKCPSFIDNQPPKLNSNEKDMPGPNYTCIGPDNVPLNPNRISVTAANKSSHFDPISSLAQMSQQLTNNVPNSPVNQPNLMTNMHQNLVSFNSPTSNQHLMSMGEMHHMPSSGPEHRMQNQMQPHFAPNRPQCSNSLSPGISVSPKMMQGYGVPPRALPRGMGYNGASVQVKPNAPNTIQYLPSRPQTAACPRGPPSLDFLQRFSNPLSNLDTKVPTHNLQYFPNNYPPSNMNEMGMCSPHSNIRNPMRQPNPNMMRMQNPQMQSMGFSGPEAFQSSPCQMFGGPPPKGSANMSTNMGGGMGGNMGGGMGGAMGGGMPTSMAQGMGLAPDASQPLPPSMGQSNNFKNSTFIGPTTADPNYAQQFHNFQQQLYATNTRGQLNTQGMGGNQHYFVPK</sequence>
<feature type="compositionally biased region" description="Polar residues" evidence="4">
    <location>
        <begin position="698"/>
        <end position="709"/>
    </location>
</feature>
<dbReference type="AlphaFoldDB" id="A0A8S9Y4K4"/>
<dbReference type="OrthoDB" id="7668649at2759"/>
<feature type="region of interest" description="Disordered" evidence="4">
    <location>
        <begin position="1042"/>
        <end position="1069"/>
    </location>
</feature>
<keyword evidence="7" id="KW-1185">Reference proteome</keyword>
<comment type="caution">
    <text evidence="6">The sequence shown here is derived from an EMBL/GenBank/DDBJ whole genome shotgun (WGS) entry which is preliminary data.</text>
</comment>